<dbReference type="Proteomes" id="UP000023067">
    <property type="component" value="Unassembled WGS sequence"/>
</dbReference>
<dbReference type="GO" id="GO:0003700">
    <property type="term" value="F:DNA-binding transcription factor activity"/>
    <property type="evidence" value="ECO:0007669"/>
    <property type="project" value="TreeGrafter"/>
</dbReference>
<dbReference type="InterPro" id="IPR000843">
    <property type="entry name" value="HTH_LacI"/>
</dbReference>
<dbReference type="SMART" id="SM00354">
    <property type="entry name" value="HTH_LACI"/>
    <property type="match status" value="1"/>
</dbReference>
<dbReference type="Gene3D" id="1.10.260.40">
    <property type="entry name" value="lambda repressor-like DNA-binding domains"/>
    <property type="match status" value="1"/>
</dbReference>
<dbReference type="CDD" id="cd01392">
    <property type="entry name" value="HTH_LacI"/>
    <property type="match status" value="1"/>
</dbReference>
<dbReference type="InterPro" id="IPR010982">
    <property type="entry name" value="Lambda_DNA-bd_dom_sf"/>
</dbReference>
<keyword evidence="1" id="KW-0805">Transcription regulation</keyword>
<dbReference type="Pfam" id="PF13377">
    <property type="entry name" value="Peripla_BP_3"/>
    <property type="match status" value="1"/>
</dbReference>
<comment type="caution">
    <text evidence="5">The sequence shown here is derived from an EMBL/GenBank/DDBJ whole genome shotgun (WGS) entry which is preliminary data.</text>
</comment>
<dbReference type="eggNOG" id="COG1609">
    <property type="taxonomic scope" value="Bacteria"/>
</dbReference>
<keyword evidence="2" id="KW-0238">DNA-binding</keyword>
<evidence type="ECO:0000313" key="5">
    <source>
        <dbReference type="EMBL" id="EWS80116.1"/>
    </source>
</evidence>
<evidence type="ECO:0000256" key="3">
    <source>
        <dbReference type="ARBA" id="ARBA00023163"/>
    </source>
</evidence>
<dbReference type="HOGENOM" id="CLU_037628_6_1_11"/>
<keyword evidence="3" id="KW-0804">Transcription</keyword>
<keyword evidence="6" id="KW-1185">Reference proteome</keyword>
<dbReference type="PANTHER" id="PTHR30146:SF153">
    <property type="entry name" value="LACTOSE OPERON REPRESSOR"/>
    <property type="match status" value="1"/>
</dbReference>
<dbReference type="InterPro" id="IPR046335">
    <property type="entry name" value="LacI/GalR-like_sensor"/>
</dbReference>
<dbReference type="RefSeq" id="WP_038373896.1">
    <property type="nucleotide sequence ID" value="NZ_KK070002.1"/>
</dbReference>
<evidence type="ECO:0000256" key="2">
    <source>
        <dbReference type="ARBA" id="ARBA00023125"/>
    </source>
</evidence>
<dbReference type="SUPFAM" id="SSF53822">
    <property type="entry name" value="Periplasmic binding protein-like I"/>
    <property type="match status" value="1"/>
</dbReference>
<dbReference type="Pfam" id="PF00356">
    <property type="entry name" value="LacI"/>
    <property type="match status" value="1"/>
</dbReference>
<evidence type="ECO:0000313" key="6">
    <source>
        <dbReference type="Proteomes" id="UP000023067"/>
    </source>
</evidence>
<dbReference type="EMBL" id="JDYK01000019">
    <property type="protein sequence ID" value="EWS80116.1"/>
    <property type="molecule type" value="Genomic_DNA"/>
</dbReference>
<dbReference type="PATRIC" id="fig|396014.3.peg.3102"/>
<dbReference type="PROSITE" id="PS00356">
    <property type="entry name" value="HTH_LACI_1"/>
    <property type="match status" value="1"/>
</dbReference>
<dbReference type="GO" id="GO:0000976">
    <property type="term" value="F:transcription cis-regulatory region binding"/>
    <property type="evidence" value="ECO:0007669"/>
    <property type="project" value="TreeGrafter"/>
</dbReference>
<dbReference type="PANTHER" id="PTHR30146">
    <property type="entry name" value="LACI-RELATED TRANSCRIPTIONAL REPRESSOR"/>
    <property type="match status" value="1"/>
</dbReference>
<gene>
    <name evidence="5" type="ORF">BF93_05360</name>
</gene>
<accession>Z9JQQ1</accession>
<proteinExistence type="predicted"/>
<protein>
    <submittedName>
        <fullName evidence="5">LacI family transcriptional regulator</fullName>
    </submittedName>
</protein>
<dbReference type="InterPro" id="IPR028082">
    <property type="entry name" value="Peripla_BP_I"/>
</dbReference>
<dbReference type="STRING" id="396014.BF93_05360"/>
<evidence type="ECO:0000256" key="1">
    <source>
        <dbReference type="ARBA" id="ARBA00023015"/>
    </source>
</evidence>
<sequence>MVTAGHGRVTLRDVAERAQVSLATASKVMNSRADVRDSTRTRVAEAAQELGYVARRREPPGGQHRLLIVFDDLSSPYALHVLDGAVRAASRAGYDLQVTVHSEDGGPEGEALSREWLQAAADRGIGAVIAVTHQVDARHARYSREIGVPILVVDPVSTSDTSLVTISATNWEGGQTATGHLLELGHRRIGVVAGPEDSVPARQRLQGYRSALEQAGVPFDPELVRHSSFGYDDGRAAAEALLDLPEPPTAIFAVADTLAIGVLRTARARDLRVPDRLSVVSFDDTLIATWSNPQLTTVRQPLASMGQVAIERALALASDPGLFAHPFKLETQLIVRESTAPPAGSEEPGA</sequence>
<dbReference type="Gene3D" id="3.40.50.2300">
    <property type="match status" value="2"/>
</dbReference>
<organism evidence="5 6">
    <name type="scientific">Brachybacterium phenoliresistens</name>
    <dbReference type="NCBI Taxonomy" id="396014"/>
    <lineage>
        <taxon>Bacteria</taxon>
        <taxon>Bacillati</taxon>
        <taxon>Actinomycetota</taxon>
        <taxon>Actinomycetes</taxon>
        <taxon>Micrococcales</taxon>
        <taxon>Dermabacteraceae</taxon>
        <taxon>Brachybacterium</taxon>
    </lineage>
</organism>
<dbReference type="PROSITE" id="PS50932">
    <property type="entry name" value="HTH_LACI_2"/>
    <property type="match status" value="1"/>
</dbReference>
<dbReference type="SUPFAM" id="SSF47413">
    <property type="entry name" value="lambda repressor-like DNA-binding domains"/>
    <property type="match status" value="1"/>
</dbReference>
<dbReference type="AlphaFoldDB" id="Z9JQQ1"/>
<name>Z9JQQ1_9MICO</name>
<reference evidence="5 6" key="1">
    <citation type="submission" date="2014-02" db="EMBL/GenBank/DDBJ databases">
        <title>Genome sequence of Brachybacterium phenoliresistens strain W13A50.</title>
        <authorList>
            <person name="Wang X."/>
        </authorList>
    </citation>
    <scope>NUCLEOTIDE SEQUENCE [LARGE SCALE GENOMIC DNA]</scope>
    <source>
        <strain evidence="5 6">W13A50</strain>
    </source>
</reference>
<feature type="domain" description="HTH lacI-type" evidence="4">
    <location>
        <begin position="9"/>
        <end position="69"/>
    </location>
</feature>
<evidence type="ECO:0000259" key="4">
    <source>
        <dbReference type="PROSITE" id="PS50932"/>
    </source>
</evidence>